<name>A0A1M2VXM6_TRAPU</name>
<keyword evidence="1" id="KW-0472">Membrane</keyword>
<accession>A0A1M2VXM6</accession>
<comment type="caution">
    <text evidence="2">The sequence shown here is derived from an EMBL/GenBank/DDBJ whole genome shotgun (WGS) entry which is preliminary data.</text>
</comment>
<feature type="transmembrane region" description="Helical" evidence="1">
    <location>
        <begin position="185"/>
        <end position="205"/>
    </location>
</feature>
<evidence type="ECO:0000313" key="2">
    <source>
        <dbReference type="EMBL" id="OJT12323.1"/>
    </source>
</evidence>
<keyword evidence="1" id="KW-0812">Transmembrane</keyword>
<dbReference type="OrthoDB" id="2745040at2759"/>
<evidence type="ECO:0000256" key="1">
    <source>
        <dbReference type="SAM" id="Phobius"/>
    </source>
</evidence>
<dbReference type="EMBL" id="MNAD01000493">
    <property type="protein sequence ID" value="OJT12323.1"/>
    <property type="molecule type" value="Genomic_DNA"/>
</dbReference>
<dbReference type="Proteomes" id="UP000184267">
    <property type="component" value="Unassembled WGS sequence"/>
</dbReference>
<protein>
    <submittedName>
        <fullName evidence="2">Uncharacterized protein</fullName>
    </submittedName>
</protein>
<sequence length="485" mass="52583">MHMFRDVGLSARATLADASAAAAAASSSSQGFDLDISGVAGFFGADVAISAMATVHVYAGRRWLGWYNQPGSYEVARRYGQLARSRFWDSLYPGPNENPAVLCGIDGTEAGPKFTSVLSGTVKAKTCNIARLFVEECKAMPVSPHCQHLKPSRETAPTSVTVVRLEHEPEPALTPRLQQSIAMRVLAAVPILVSVGAAVCCGLLGDWFCASMILFGMFANGVSCCVVGQGTLTFTCARRDRDEPALSYGAGLLDDGDDLVLLRAPKGALNALTRSRFSLVYGSAPGYHDLGICAVLLSLQLLAQLLVVPQGELYGQLLFLGSLAVSWAHNSCLSAPDLGTLLRRVLFEEVLCVDRPSMVHQTPSQQKQKQAQKAVRGGARMERYEFGTRTGMVVFALLVLAESAEETWPLRRVLDDLLPNDIPVWNTWKEELMRNVAENAVWLRGARGGDLTFEFPPMAKGERPLLGRLYGDAHAAADVYRSHRR</sequence>
<keyword evidence="1" id="KW-1133">Transmembrane helix</keyword>
<dbReference type="STRING" id="154538.A0A1M2VXM6"/>
<dbReference type="AlphaFoldDB" id="A0A1M2VXM6"/>
<organism evidence="2 3">
    <name type="scientific">Trametes pubescens</name>
    <name type="common">White-rot fungus</name>
    <dbReference type="NCBI Taxonomy" id="154538"/>
    <lineage>
        <taxon>Eukaryota</taxon>
        <taxon>Fungi</taxon>
        <taxon>Dikarya</taxon>
        <taxon>Basidiomycota</taxon>
        <taxon>Agaricomycotina</taxon>
        <taxon>Agaricomycetes</taxon>
        <taxon>Polyporales</taxon>
        <taxon>Polyporaceae</taxon>
        <taxon>Trametes</taxon>
    </lineage>
</organism>
<proteinExistence type="predicted"/>
<reference evidence="2 3" key="1">
    <citation type="submission" date="2016-10" db="EMBL/GenBank/DDBJ databases">
        <title>Genome sequence of the basidiomycete white-rot fungus Trametes pubescens.</title>
        <authorList>
            <person name="Makela M.R."/>
            <person name="Granchi Z."/>
            <person name="Peng M."/>
            <person name="De Vries R.P."/>
            <person name="Grigoriev I."/>
            <person name="Riley R."/>
            <person name="Hilden K."/>
        </authorList>
    </citation>
    <scope>NUCLEOTIDE SEQUENCE [LARGE SCALE GENOMIC DNA]</scope>
    <source>
        <strain evidence="2 3">FBCC735</strain>
    </source>
</reference>
<gene>
    <name evidence="2" type="ORF">TRAPUB_11098</name>
</gene>
<evidence type="ECO:0000313" key="3">
    <source>
        <dbReference type="Proteomes" id="UP000184267"/>
    </source>
</evidence>
<feature type="transmembrane region" description="Helical" evidence="1">
    <location>
        <begin position="39"/>
        <end position="59"/>
    </location>
</feature>
<keyword evidence="3" id="KW-1185">Reference proteome</keyword>